<dbReference type="SUPFAM" id="SSF55729">
    <property type="entry name" value="Acyl-CoA N-acyltransferases (Nat)"/>
    <property type="match status" value="1"/>
</dbReference>
<dbReference type="KEGG" id="adl:AURDEDRAFT_75267"/>
<protein>
    <submittedName>
        <fullName evidence="2">Acyl-CoA N-acyltransferase</fullName>
    </submittedName>
</protein>
<dbReference type="EMBL" id="JH687890">
    <property type="protein sequence ID" value="EJD35440.1"/>
    <property type="molecule type" value="Genomic_DNA"/>
</dbReference>
<keyword evidence="2" id="KW-0808">Transferase</keyword>
<dbReference type="AlphaFoldDB" id="J0D8A7"/>
<dbReference type="Proteomes" id="UP000006514">
    <property type="component" value="Unassembled WGS sequence"/>
</dbReference>
<sequence>MPAHIRAARPEDRLAVSRICLLTGNAGQSAEADHTIGSMPGYVFAEPYVAAELEPDARTFGFVLVDDDAPDTPVGYIVGTADTRAYERVAEERWWPPLRARHPLESTANPELKDADKRYVKLLHKPDTAPENVVEFAQAHMHINLLPSHQRQGWGRRLIDAAVTHLKSEGLDAVHLGIDPRNDEARKFYLKIGFERLPTEDGESYGLNFSRFSPPR</sequence>
<evidence type="ECO:0000313" key="2">
    <source>
        <dbReference type="EMBL" id="EJD35440.1"/>
    </source>
</evidence>
<dbReference type="PANTHER" id="PTHR13170:SF16">
    <property type="entry name" value="PROTEIN O-GLCNACASE"/>
    <property type="match status" value="1"/>
</dbReference>
<dbReference type="InterPro" id="IPR016181">
    <property type="entry name" value="Acyl_CoA_acyltransferase"/>
</dbReference>
<dbReference type="PROSITE" id="PS51186">
    <property type="entry name" value="GNAT"/>
    <property type="match status" value="1"/>
</dbReference>
<keyword evidence="2" id="KW-0012">Acyltransferase</keyword>
<keyword evidence="3" id="KW-1185">Reference proteome</keyword>
<proteinExistence type="predicted"/>
<gene>
    <name evidence="2" type="ORF">AURDEDRAFT_75267</name>
</gene>
<dbReference type="eggNOG" id="ENOG502SAUS">
    <property type="taxonomic scope" value="Eukaryota"/>
</dbReference>
<dbReference type="GO" id="GO:0016747">
    <property type="term" value="F:acyltransferase activity, transferring groups other than amino-acyl groups"/>
    <property type="evidence" value="ECO:0007669"/>
    <property type="project" value="InterPro"/>
</dbReference>
<feature type="domain" description="N-acetyltransferase" evidence="1">
    <location>
        <begin position="81"/>
        <end position="210"/>
    </location>
</feature>
<dbReference type="OMA" id="YQRKGWG"/>
<name>J0D8A7_AURST</name>
<evidence type="ECO:0000259" key="1">
    <source>
        <dbReference type="PROSITE" id="PS51186"/>
    </source>
</evidence>
<dbReference type="PANTHER" id="PTHR13170">
    <property type="entry name" value="O-GLCNACASE"/>
    <property type="match status" value="1"/>
</dbReference>
<evidence type="ECO:0000313" key="3">
    <source>
        <dbReference type="Proteomes" id="UP000006514"/>
    </source>
</evidence>
<organism evidence="2 3">
    <name type="scientific">Auricularia subglabra (strain TFB-10046 / SS5)</name>
    <name type="common">White-rot fungus</name>
    <name type="synonym">Auricularia delicata (strain TFB10046)</name>
    <dbReference type="NCBI Taxonomy" id="717982"/>
    <lineage>
        <taxon>Eukaryota</taxon>
        <taxon>Fungi</taxon>
        <taxon>Dikarya</taxon>
        <taxon>Basidiomycota</taxon>
        <taxon>Agaricomycotina</taxon>
        <taxon>Agaricomycetes</taxon>
        <taxon>Auriculariales</taxon>
        <taxon>Auriculariaceae</taxon>
        <taxon>Auricularia</taxon>
    </lineage>
</organism>
<dbReference type="InterPro" id="IPR000182">
    <property type="entry name" value="GNAT_dom"/>
</dbReference>
<dbReference type="OrthoDB" id="9975416at2759"/>
<reference evidence="3" key="1">
    <citation type="journal article" date="2012" name="Science">
        <title>The Paleozoic origin of enzymatic lignin decomposition reconstructed from 31 fungal genomes.</title>
        <authorList>
            <person name="Floudas D."/>
            <person name="Binder M."/>
            <person name="Riley R."/>
            <person name="Barry K."/>
            <person name="Blanchette R.A."/>
            <person name="Henrissat B."/>
            <person name="Martinez A.T."/>
            <person name="Otillar R."/>
            <person name="Spatafora J.W."/>
            <person name="Yadav J.S."/>
            <person name="Aerts A."/>
            <person name="Benoit I."/>
            <person name="Boyd A."/>
            <person name="Carlson A."/>
            <person name="Copeland A."/>
            <person name="Coutinho P.M."/>
            <person name="de Vries R.P."/>
            <person name="Ferreira P."/>
            <person name="Findley K."/>
            <person name="Foster B."/>
            <person name="Gaskell J."/>
            <person name="Glotzer D."/>
            <person name="Gorecki P."/>
            <person name="Heitman J."/>
            <person name="Hesse C."/>
            <person name="Hori C."/>
            <person name="Igarashi K."/>
            <person name="Jurgens J.A."/>
            <person name="Kallen N."/>
            <person name="Kersten P."/>
            <person name="Kohler A."/>
            <person name="Kuees U."/>
            <person name="Kumar T.K.A."/>
            <person name="Kuo A."/>
            <person name="LaButti K."/>
            <person name="Larrondo L.F."/>
            <person name="Lindquist E."/>
            <person name="Ling A."/>
            <person name="Lombard V."/>
            <person name="Lucas S."/>
            <person name="Lundell T."/>
            <person name="Martin R."/>
            <person name="McLaughlin D.J."/>
            <person name="Morgenstern I."/>
            <person name="Morin E."/>
            <person name="Murat C."/>
            <person name="Nagy L.G."/>
            <person name="Nolan M."/>
            <person name="Ohm R.A."/>
            <person name="Patyshakuliyeva A."/>
            <person name="Rokas A."/>
            <person name="Ruiz-Duenas F.J."/>
            <person name="Sabat G."/>
            <person name="Salamov A."/>
            <person name="Samejima M."/>
            <person name="Schmutz J."/>
            <person name="Slot J.C."/>
            <person name="St John F."/>
            <person name="Stenlid J."/>
            <person name="Sun H."/>
            <person name="Sun S."/>
            <person name="Syed K."/>
            <person name="Tsang A."/>
            <person name="Wiebenga A."/>
            <person name="Young D."/>
            <person name="Pisabarro A."/>
            <person name="Eastwood D.C."/>
            <person name="Martin F."/>
            <person name="Cullen D."/>
            <person name="Grigoriev I.V."/>
            <person name="Hibbett D.S."/>
        </authorList>
    </citation>
    <scope>NUCLEOTIDE SEQUENCE [LARGE SCALE GENOMIC DNA]</scope>
    <source>
        <strain evidence="3">TFB10046</strain>
    </source>
</reference>
<dbReference type="Gene3D" id="3.40.630.30">
    <property type="match status" value="1"/>
</dbReference>
<accession>J0D8A7</accession>
<dbReference type="Pfam" id="PF00583">
    <property type="entry name" value="Acetyltransf_1"/>
    <property type="match status" value="1"/>
</dbReference>
<dbReference type="InterPro" id="IPR051822">
    <property type="entry name" value="Glycosyl_Hydrolase_84"/>
</dbReference>
<dbReference type="InParanoid" id="J0D8A7"/>
<dbReference type="CDD" id="cd04301">
    <property type="entry name" value="NAT_SF"/>
    <property type="match status" value="1"/>
</dbReference>